<dbReference type="InterPro" id="IPR036291">
    <property type="entry name" value="NAD(P)-bd_dom_sf"/>
</dbReference>
<evidence type="ECO:0000256" key="2">
    <source>
        <dbReference type="ARBA" id="ARBA00001911"/>
    </source>
</evidence>
<protein>
    <recommendedName>
        <fullName evidence="5 8">dTDP-glucose 4,6-dehydratase</fullName>
        <ecNumber evidence="4 8">4.2.1.46</ecNumber>
    </recommendedName>
</protein>
<dbReference type="NCBIfam" id="TIGR01181">
    <property type="entry name" value="dTDP_gluc_dehyt"/>
    <property type="match status" value="1"/>
</dbReference>
<dbReference type="EMBL" id="JAMXFF010000033">
    <property type="protein sequence ID" value="MCT7968576.1"/>
    <property type="molecule type" value="Genomic_DNA"/>
</dbReference>
<evidence type="ECO:0000256" key="4">
    <source>
        <dbReference type="ARBA" id="ARBA00011990"/>
    </source>
</evidence>
<dbReference type="RefSeq" id="WP_368008089.1">
    <property type="nucleotide sequence ID" value="NZ_JAMXFF010000033.1"/>
</dbReference>
<keyword evidence="6" id="KW-0520">NAD</keyword>
<dbReference type="Pfam" id="PF16363">
    <property type="entry name" value="GDP_Man_Dehyd"/>
    <property type="match status" value="1"/>
</dbReference>
<dbReference type="CDD" id="cd05246">
    <property type="entry name" value="dTDP_GD_SDR_e"/>
    <property type="match status" value="1"/>
</dbReference>
<comment type="similarity">
    <text evidence="3 8">Belongs to the NAD(P)-dependent epimerase/dehydratase family. dTDP-glucose dehydratase subfamily.</text>
</comment>
<accession>A0ABT2MV09</accession>
<evidence type="ECO:0000256" key="6">
    <source>
        <dbReference type="ARBA" id="ARBA00023027"/>
    </source>
</evidence>
<comment type="catalytic activity">
    <reaction evidence="1 8">
        <text>dTDP-alpha-D-glucose = dTDP-4-dehydro-6-deoxy-alpha-D-glucose + H2O</text>
        <dbReference type="Rhea" id="RHEA:17221"/>
        <dbReference type="ChEBI" id="CHEBI:15377"/>
        <dbReference type="ChEBI" id="CHEBI:57477"/>
        <dbReference type="ChEBI" id="CHEBI:57649"/>
        <dbReference type="EC" id="4.2.1.46"/>
    </reaction>
</comment>
<evidence type="ECO:0000256" key="9">
    <source>
        <dbReference type="SAM" id="MobiDB-lite"/>
    </source>
</evidence>
<feature type="compositionally biased region" description="Polar residues" evidence="9">
    <location>
        <begin position="164"/>
        <end position="176"/>
    </location>
</feature>
<dbReference type="Gene3D" id="3.90.25.10">
    <property type="entry name" value="UDP-galactose 4-epimerase, domain 1"/>
    <property type="match status" value="1"/>
</dbReference>
<evidence type="ECO:0000313" key="12">
    <source>
        <dbReference type="Proteomes" id="UP001525890"/>
    </source>
</evidence>
<proteinExistence type="inferred from homology"/>
<name>A0ABT2MV09_9CYAN</name>
<comment type="cofactor">
    <cofactor evidence="2 8">
        <name>NAD(+)</name>
        <dbReference type="ChEBI" id="CHEBI:57540"/>
    </cofactor>
</comment>
<evidence type="ECO:0000256" key="8">
    <source>
        <dbReference type="RuleBase" id="RU004473"/>
    </source>
</evidence>
<dbReference type="SUPFAM" id="SSF51735">
    <property type="entry name" value="NAD(P)-binding Rossmann-fold domains"/>
    <property type="match status" value="1"/>
</dbReference>
<organism evidence="11 12">
    <name type="scientific">Laspinema palackyanum D2a</name>
    <dbReference type="NCBI Taxonomy" id="2953684"/>
    <lineage>
        <taxon>Bacteria</taxon>
        <taxon>Bacillati</taxon>
        <taxon>Cyanobacteriota</taxon>
        <taxon>Cyanophyceae</taxon>
        <taxon>Oscillatoriophycideae</taxon>
        <taxon>Oscillatoriales</taxon>
        <taxon>Laspinemataceae</taxon>
        <taxon>Laspinema</taxon>
        <taxon>Laspinema palackyanum</taxon>
    </lineage>
</organism>
<dbReference type="PANTHER" id="PTHR43000">
    <property type="entry name" value="DTDP-D-GLUCOSE 4,6-DEHYDRATASE-RELATED"/>
    <property type="match status" value="1"/>
</dbReference>
<keyword evidence="7 8" id="KW-0456">Lyase</keyword>
<reference evidence="11 12" key="1">
    <citation type="journal article" date="2022" name="Front. Microbiol.">
        <title>High genomic differentiation and limited gene flow indicate recent cryptic speciation within the genus Laspinema (cyanobacteria).</title>
        <authorList>
            <person name="Stanojkovic A."/>
            <person name="Skoupy S."/>
            <person name="Skaloud P."/>
            <person name="Dvorak P."/>
        </authorList>
    </citation>
    <scope>NUCLEOTIDE SEQUENCE [LARGE SCALE GENOMIC DNA]</scope>
    <source>
        <strain evidence="11 12">D2a</strain>
    </source>
</reference>
<sequence>MTSSLNSPQNRKSRRVLVTGGAGFIGANFVHYWCRRYPGDRLVVLDALTYAGNPQNLASLEGNENYRFVPGNICDRPLVETLLKEEAIDTVAHFAAESHVDRSILGPAAFIQTNVVGSFTLLEAFRNHWQTLPVPNSGERGPIFLHVSTDEVYGSLGPEDPGFTEQTPYAPNSPYSASKAGSDHLARAYYHTYGLPTLITNCSNNYGPYHFPEKLIPLMCINMLLGKPLPVYGDGQNIRDWLYVEDHCRGLDVVIHQGTPGETYNIGGNNEVKNIDLVRMLCQLMDELAPDLPVRPCESLMTFVKDRPGHDRRYAIDATKIKTELGWTPTVTVEEGLRQTVQWYLAHQEWWRPLLSPEYQDYYRQVYAN</sequence>
<dbReference type="InterPro" id="IPR005888">
    <property type="entry name" value="dTDP_Gluc_deHydtase"/>
</dbReference>
<evidence type="ECO:0000256" key="1">
    <source>
        <dbReference type="ARBA" id="ARBA00001539"/>
    </source>
</evidence>
<evidence type="ECO:0000256" key="3">
    <source>
        <dbReference type="ARBA" id="ARBA00008178"/>
    </source>
</evidence>
<comment type="caution">
    <text evidence="11">The sequence shown here is derived from an EMBL/GenBank/DDBJ whole genome shotgun (WGS) entry which is preliminary data.</text>
</comment>
<feature type="domain" description="NAD(P)-binding" evidence="10">
    <location>
        <begin position="17"/>
        <end position="340"/>
    </location>
</feature>
<gene>
    <name evidence="11" type="primary">rfbB</name>
    <name evidence="11" type="ORF">NG799_19905</name>
</gene>
<evidence type="ECO:0000256" key="7">
    <source>
        <dbReference type="ARBA" id="ARBA00023239"/>
    </source>
</evidence>
<dbReference type="EC" id="4.2.1.46" evidence="4 8"/>
<dbReference type="Gene3D" id="3.40.50.720">
    <property type="entry name" value="NAD(P)-binding Rossmann-like Domain"/>
    <property type="match status" value="1"/>
</dbReference>
<evidence type="ECO:0000256" key="5">
    <source>
        <dbReference type="ARBA" id="ARBA00016977"/>
    </source>
</evidence>
<keyword evidence="12" id="KW-1185">Reference proteome</keyword>
<evidence type="ECO:0000313" key="11">
    <source>
        <dbReference type="EMBL" id="MCT7968576.1"/>
    </source>
</evidence>
<dbReference type="GO" id="GO:0008460">
    <property type="term" value="F:dTDP-glucose 4,6-dehydratase activity"/>
    <property type="evidence" value="ECO:0007669"/>
    <property type="project" value="UniProtKB-EC"/>
</dbReference>
<dbReference type="Proteomes" id="UP001525890">
    <property type="component" value="Unassembled WGS sequence"/>
</dbReference>
<feature type="region of interest" description="Disordered" evidence="9">
    <location>
        <begin position="156"/>
        <end position="176"/>
    </location>
</feature>
<evidence type="ECO:0000259" key="10">
    <source>
        <dbReference type="Pfam" id="PF16363"/>
    </source>
</evidence>
<dbReference type="InterPro" id="IPR016040">
    <property type="entry name" value="NAD(P)-bd_dom"/>
</dbReference>